<feature type="domain" description="Transposase IS66 C-terminal" evidence="3">
    <location>
        <begin position="401"/>
        <end position="438"/>
    </location>
</feature>
<evidence type="ECO:0000259" key="2">
    <source>
        <dbReference type="Pfam" id="PF13005"/>
    </source>
</evidence>
<evidence type="ECO:0000259" key="1">
    <source>
        <dbReference type="Pfam" id="PF03050"/>
    </source>
</evidence>
<dbReference type="Pfam" id="PF13005">
    <property type="entry name" value="zf-IS66"/>
    <property type="match status" value="1"/>
</dbReference>
<dbReference type="Pfam" id="PF03050">
    <property type="entry name" value="DDE_Tnp_IS66"/>
    <property type="match status" value="1"/>
</dbReference>
<dbReference type="InterPro" id="IPR024474">
    <property type="entry name" value="Znf_dom_IS66"/>
</dbReference>
<protein>
    <submittedName>
        <fullName evidence="4">Transposase</fullName>
    </submittedName>
</protein>
<dbReference type="PANTHER" id="PTHR33678">
    <property type="entry name" value="BLL1576 PROTEIN"/>
    <property type="match status" value="1"/>
</dbReference>
<feature type="domain" description="Transposase IS66 central" evidence="1">
    <location>
        <begin position="107"/>
        <end position="394"/>
    </location>
</feature>
<dbReference type="KEGG" id="moc:BB934_28500"/>
<dbReference type="AlphaFoldDB" id="A0A1B2ETB6"/>
<dbReference type="InterPro" id="IPR004291">
    <property type="entry name" value="Transposase_IS66_central"/>
</dbReference>
<organism evidence="4">
    <name type="scientific">Microvirga ossetica</name>
    <dbReference type="NCBI Taxonomy" id="1882682"/>
    <lineage>
        <taxon>Bacteria</taxon>
        <taxon>Pseudomonadati</taxon>
        <taxon>Pseudomonadota</taxon>
        <taxon>Alphaproteobacteria</taxon>
        <taxon>Hyphomicrobiales</taxon>
        <taxon>Methylobacteriaceae</taxon>
        <taxon>Microvirga</taxon>
    </lineage>
</organism>
<keyword evidence="4" id="KW-0614">Plasmid</keyword>
<evidence type="ECO:0000259" key="3">
    <source>
        <dbReference type="Pfam" id="PF13817"/>
    </source>
</evidence>
<dbReference type="EMBL" id="CP016617">
    <property type="protein sequence ID" value="ANY83213.1"/>
    <property type="molecule type" value="Genomic_DNA"/>
</dbReference>
<proteinExistence type="predicted"/>
<dbReference type="InterPro" id="IPR039552">
    <property type="entry name" value="IS66_C"/>
</dbReference>
<feature type="domain" description="Transposase IS66 zinc-finger binding" evidence="2">
    <location>
        <begin position="48"/>
        <end position="92"/>
    </location>
</feature>
<dbReference type="PANTHER" id="PTHR33678:SF1">
    <property type="entry name" value="BLL1576 PROTEIN"/>
    <property type="match status" value="1"/>
</dbReference>
<dbReference type="InterPro" id="IPR052344">
    <property type="entry name" value="Transposase-related"/>
</dbReference>
<gene>
    <name evidence="4" type="ORF">BB934_28500</name>
</gene>
<name>A0A1B2ETB6_9HYPH</name>
<dbReference type="NCBIfam" id="NF033517">
    <property type="entry name" value="transpos_IS66"/>
    <property type="match status" value="1"/>
</dbReference>
<dbReference type="Pfam" id="PF13817">
    <property type="entry name" value="DDE_Tnp_IS66_C"/>
    <property type="match status" value="1"/>
</dbReference>
<accession>A0A1B2ETB6</accession>
<geneLocation type="plasmid" evidence="4">
    <name>unnamed1</name>
</geneLocation>
<reference evidence="4" key="1">
    <citation type="submission" date="2016-07" db="EMBL/GenBank/DDBJ databases">
        <title>Microvirga ossetica sp. nov. a new species of rhizobia isolated from root nodules of the legume species Vicia alpestris Steven originated from North Ossetia region in the Caucasus.</title>
        <authorList>
            <person name="Safronova V.I."/>
            <person name="Kuznetsova I.G."/>
            <person name="Sazanova A.L."/>
            <person name="Belimov A."/>
            <person name="Andronov E."/>
            <person name="Osledkin Y.S."/>
            <person name="Onishchuk O.P."/>
            <person name="Kurchak O.N."/>
            <person name="Shaposhnikov A.I."/>
            <person name="Willems A."/>
            <person name="Tikhonovich I.A."/>
        </authorList>
    </citation>
    <scope>NUCLEOTIDE SEQUENCE [LARGE SCALE GENOMIC DNA]</scope>
    <source>
        <strain evidence="4">V5/3M</strain>
        <plasmid evidence="4">unnamed1</plasmid>
    </source>
</reference>
<evidence type="ECO:0000313" key="4">
    <source>
        <dbReference type="EMBL" id="ANY83213.1"/>
    </source>
</evidence>
<sequence length="450" mass="49341">MDAEAAAKDAAAAPEAPQWTVEELKRAKPARGPLPGHLPRRRVVIPGPTSCGCCGGSLRKLGEVMSETLERIPAKWVVLQTVREKFSCAACETITETPAPFHAIPRGRAGPHLLDEITVGKFGLHLPLTRQSAVFAQEGVDLDVSTLCDWIGAVAVATQPLSALITDHVMKAERLHADDTPVPVLAKGKTKTGRLWTVVRDDRPFGGADPPAAVYFYSPDRKGEHPQGFLKSYSGILRADAYSGFGQLYEPGRMIGAAIEAACWAHARRKFFELAELRKGPIAIEAVKRIDALFAIEREINGRSPDERRAIRAAQSKSLVDDLESWLRAQRGRLSPKSETAKAIDYMLRRWASFALFLEDGRVCLSNNAAERAIRGIAVGRRNWTFAGSDVGGHRAAALYTLVETCKLNDVDPRAWLADVLARLPEHPAKRLAELLPWNWKAPRHQQAAA</sequence>